<accession>A0A2S9QD29</accession>
<dbReference type="SMART" id="SM00671">
    <property type="entry name" value="SEL1"/>
    <property type="match status" value="3"/>
</dbReference>
<dbReference type="PANTHER" id="PTHR11102:SF160">
    <property type="entry name" value="ERAD-ASSOCIATED E3 UBIQUITIN-PROTEIN LIGASE COMPONENT HRD3"/>
    <property type="match status" value="1"/>
</dbReference>
<dbReference type="Gene3D" id="1.25.40.10">
    <property type="entry name" value="Tetratricopeptide repeat domain"/>
    <property type="match status" value="1"/>
</dbReference>
<name>A0A2S9QD29_9HYPH</name>
<comment type="caution">
    <text evidence="1">The sequence shown here is derived from an EMBL/GenBank/DDBJ whole genome shotgun (WGS) entry which is preliminary data.</text>
</comment>
<dbReference type="AlphaFoldDB" id="A0A2S9QD29"/>
<reference evidence="1 2" key="1">
    <citation type="submission" date="2018-02" db="EMBL/GenBank/DDBJ databases">
        <title>Whole genome sequencing of endophytic bacterium.</title>
        <authorList>
            <person name="Eedara R."/>
            <person name="Podile A.R."/>
        </authorList>
    </citation>
    <scope>NUCLEOTIDE SEQUENCE [LARGE SCALE GENOMIC DNA]</scope>
    <source>
        <strain evidence="1 2">RP1T</strain>
    </source>
</reference>
<evidence type="ECO:0000313" key="1">
    <source>
        <dbReference type="EMBL" id="PRH87252.1"/>
    </source>
</evidence>
<dbReference type="Pfam" id="PF08238">
    <property type="entry name" value="Sel1"/>
    <property type="match status" value="4"/>
</dbReference>
<keyword evidence="2" id="KW-1185">Reference proteome</keyword>
<proteinExistence type="predicted"/>
<evidence type="ECO:0000313" key="2">
    <source>
        <dbReference type="Proteomes" id="UP000237682"/>
    </source>
</evidence>
<dbReference type="InterPro" id="IPR011990">
    <property type="entry name" value="TPR-like_helical_dom_sf"/>
</dbReference>
<dbReference type="InterPro" id="IPR006597">
    <property type="entry name" value="Sel1-like"/>
</dbReference>
<evidence type="ECO:0008006" key="3">
    <source>
        <dbReference type="Google" id="ProtNLM"/>
    </source>
</evidence>
<sequence length="306" mass="33160">MRERTDRDGAMAQIAVSMPQGARMMSPESGQDWKHCAATLAAVLFLAFAPALPAKAGDAPGTDLRAQALELYPADDISSADRDGAYDVPAGAKSEKAYQARKLLTQASAGGDKTADRLLAQMLEVGAGGRRDRAAARIHYARSGNRAALWRLGLLLLDGKGGPRNLPLARMLFKQSDDKGQIDASYEYARMVELGLGGPKDPAEARAIYEKTLKWCHGDIADRYARLLDAGLGGPPDPKRAGELQLKAVSCHNRYFEIPAILARPLSLHRETIRQVQRQMKADGDYDGAITGRVDAATRRALRKLL</sequence>
<dbReference type="Proteomes" id="UP000237682">
    <property type="component" value="Unassembled WGS sequence"/>
</dbReference>
<dbReference type="SUPFAM" id="SSF81901">
    <property type="entry name" value="HCP-like"/>
    <property type="match status" value="1"/>
</dbReference>
<gene>
    <name evidence="1" type="ORF">C5L14_11490</name>
</gene>
<protein>
    <recommendedName>
        <fullName evidence="3">Sel1 repeat family protein</fullName>
    </recommendedName>
</protein>
<organism evidence="1 2">
    <name type="scientific">Labrys okinawensis</name>
    <dbReference type="NCBI Taxonomy" id="346911"/>
    <lineage>
        <taxon>Bacteria</taxon>
        <taxon>Pseudomonadati</taxon>
        <taxon>Pseudomonadota</taxon>
        <taxon>Alphaproteobacteria</taxon>
        <taxon>Hyphomicrobiales</taxon>
        <taxon>Xanthobacteraceae</taxon>
        <taxon>Labrys</taxon>
    </lineage>
</organism>
<dbReference type="InterPro" id="IPR050767">
    <property type="entry name" value="Sel1_AlgK"/>
</dbReference>
<dbReference type="EMBL" id="PUEJ01000004">
    <property type="protein sequence ID" value="PRH87252.1"/>
    <property type="molecule type" value="Genomic_DNA"/>
</dbReference>
<dbReference type="PANTHER" id="PTHR11102">
    <property type="entry name" value="SEL-1-LIKE PROTEIN"/>
    <property type="match status" value="1"/>
</dbReference>